<accession>W4LRI3</accession>
<sequence>MIAAAIGNSHLAMRAFCMLNDLDRIFVNREFVYPEALPKAKYHRNDDQIEFYNAFFSAFEQSVPMSQELVDHARIEARTHGLSAIDACHVSATKISDAE</sequence>
<evidence type="ECO:0000313" key="1">
    <source>
        <dbReference type="EMBL" id="ETX00598.1"/>
    </source>
</evidence>
<dbReference type="EMBL" id="AZHW01000322">
    <property type="protein sequence ID" value="ETX00598.1"/>
    <property type="molecule type" value="Genomic_DNA"/>
</dbReference>
<organism evidence="1 2">
    <name type="scientific">Entotheonella factor</name>
    <dbReference type="NCBI Taxonomy" id="1429438"/>
    <lineage>
        <taxon>Bacteria</taxon>
        <taxon>Pseudomonadati</taxon>
        <taxon>Nitrospinota/Tectimicrobiota group</taxon>
        <taxon>Candidatus Tectimicrobiota</taxon>
        <taxon>Candidatus Entotheonellia</taxon>
        <taxon>Candidatus Entotheonellales</taxon>
        <taxon>Candidatus Entotheonellaceae</taxon>
        <taxon>Candidatus Entotheonella</taxon>
    </lineage>
</organism>
<evidence type="ECO:0000313" key="2">
    <source>
        <dbReference type="Proteomes" id="UP000019141"/>
    </source>
</evidence>
<dbReference type="Proteomes" id="UP000019141">
    <property type="component" value="Unassembled WGS sequence"/>
</dbReference>
<keyword evidence="2" id="KW-1185">Reference proteome</keyword>
<gene>
    <name evidence="1" type="ORF">ETSY1_10615</name>
</gene>
<dbReference type="HOGENOM" id="CLU_2315062_0_0_7"/>
<protein>
    <submittedName>
        <fullName evidence="1">Uncharacterized protein</fullName>
    </submittedName>
</protein>
<name>W4LRI3_ENTF1</name>
<reference evidence="1 2" key="1">
    <citation type="journal article" date="2014" name="Nature">
        <title>An environmental bacterial taxon with a large and distinct metabolic repertoire.</title>
        <authorList>
            <person name="Wilson M.C."/>
            <person name="Mori T."/>
            <person name="Ruckert C."/>
            <person name="Uria A.R."/>
            <person name="Helf M.J."/>
            <person name="Takada K."/>
            <person name="Gernert C."/>
            <person name="Steffens U.A."/>
            <person name="Heycke N."/>
            <person name="Schmitt S."/>
            <person name="Rinke C."/>
            <person name="Helfrich E.J."/>
            <person name="Brachmann A.O."/>
            <person name="Gurgui C."/>
            <person name="Wakimoto T."/>
            <person name="Kracht M."/>
            <person name="Crusemann M."/>
            <person name="Hentschel U."/>
            <person name="Abe I."/>
            <person name="Matsunaga S."/>
            <person name="Kalinowski J."/>
            <person name="Takeyama H."/>
            <person name="Piel J."/>
        </authorList>
    </citation>
    <scope>NUCLEOTIDE SEQUENCE [LARGE SCALE GENOMIC DNA]</scope>
    <source>
        <strain evidence="2">TSY1</strain>
    </source>
</reference>
<comment type="caution">
    <text evidence="1">The sequence shown here is derived from an EMBL/GenBank/DDBJ whole genome shotgun (WGS) entry which is preliminary data.</text>
</comment>
<dbReference type="AlphaFoldDB" id="W4LRI3"/>
<proteinExistence type="predicted"/>